<evidence type="ECO:0000313" key="1">
    <source>
        <dbReference type="EMBL" id="OEU05732.1"/>
    </source>
</evidence>
<dbReference type="Proteomes" id="UP000095751">
    <property type="component" value="Unassembled WGS sequence"/>
</dbReference>
<proteinExistence type="predicted"/>
<sequence>MEDGIWLAKNGVTAPVPEPVPVPVPNESDLTDLVEGMGASTTKSTTENAHDFEDEDKIIRVNDSNYFMIRLMVDEERSVCRNSQVDLERELILVVIQFSQEDLKCCALQERPHSPWTAYDLIGSKWLLLWGRRVIENNIIRRDQKTSKLRLCWSCSEAD</sequence>
<dbReference type="EMBL" id="KV784499">
    <property type="protein sequence ID" value="OEU05732.1"/>
    <property type="molecule type" value="Genomic_DNA"/>
</dbReference>
<evidence type="ECO:0000313" key="2">
    <source>
        <dbReference type="Proteomes" id="UP000095751"/>
    </source>
</evidence>
<dbReference type="KEGG" id="fcy:FRACYDRAFT_258495"/>
<keyword evidence="2" id="KW-1185">Reference proteome</keyword>
<organism evidence="1 2">
    <name type="scientific">Fragilariopsis cylindrus CCMP1102</name>
    <dbReference type="NCBI Taxonomy" id="635003"/>
    <lineage>
        <taxon>Eukaryota</taxon>
        <taxon>Sar</taxon>
        <taxon>Stramenopiles</taxon>
        <taxon>Ochrophyta</taxon>
        <taxon>Bacillariophyta</taxon>
        <taxon>Bacillariophyceae</taxon>
        <taxon>Bacillariophycidae</taxon>
        <taxon>Bacillariales</taxon>
        <taxon>Bacillariaceae</taxon>
        <taxon>Fragilariopsis</taxon>
    </lineage>
</organism>
<accession>A0A1E7EIL3</accession>
<protein>
    <submittedName>
        <fullName evidence="1">Uncharacterized protein</fullName>
    </submittedName>
</protein>
<name>A0A1E7EIL3_9STRA</name>
<dbReference type="InParanoid" id="A0A1E7EIL3"/>
<dbReference type="AlphaFoldDB" id="A0A1E7EIL3"/>
<reference evidence="1 2" key="1">
    <citation type="submission" date="2016-09" db="EMBL/GenBank/DDBJ databases">
        <title>Extensive genetic diversity and differential bi-allelic expression allows diatom success in the polar Southern Ocean.</title>
        <authorList>
            <consortium name="DOE Joint Genome Institute"/>
            <person name="Mock T."/>
            <person name="Otillar R.P."/>
            <person name="Strauss J."/>
            <person name="Dupont C."/>
            <person name="Frickenhaus S."/>
            <person name="Maumus F."/>
            <person name="Mcmullan M."/>
            <person name="Sanges R."/>
            <person name="Schmutz J."/>
            <person name="Toseland A."/>
            <person name="Valas R."/>
            <person name="Veluchamy A."/>
            <person name="Ward B.J."/>
            <person name="Allen A."/>
            <person name="Barry K."/>
            <person name="Falciatore A."/>
            <person name="Ferrante M."/>
            <person name="Fortunato A.E."/>
            <person name="Gloeckner G."/>
            <person name="Gruber A."/>
            <person name="Hipkin R."/>
            <person name="Janech M."/>
            <person name="Kroth P."/>
            <person name="Leese F."/>
            <person name="Lindquist E."/>
            <person name="Lyon B.R."/>
            <person name="Martin J."/>
            <person name="Mayer C."/>
            <person name="Parker M."/>
            <person name="Quesneville H."/>
            <person name="Raymond J."/>
            <person name="Uhlig C."/>
            <person name="Valentin K.U."/>
            <person name="Worden A.Z."/>
            <person name="Armbrust E.V."/>
            <person name="Bowler C."/>
            <person name="Green B."/>
            <person name="Moulton V."/>
            <person name="Van Oosterhout C."/>
            <person name="Grigoriev I."/>
        </authorList>
    </citation>
    <scope>NUCLEOTIDE SEQUENCE [LARGE SCALE GENOMIC DNA]</scope>
    <source>
        <strain evidence="1 2">CCMP1102</strain>
    </source>
</reference>
<gene>
    <name evidence="1" type="ORF">FRACYDRAFT_258495</name>
</gene>